<dbReference type="PANTHER" id="PTHR30047">
    <property type="entry name" value="HIGH-AFFINITY CHOLINE TRANSPORT PROTEIN-RELATED"/>
    <property type="match status" value="1"/>
</dbReference>
<dbReference type="EMBL" id="CP014525">
    <property type="protein sequence ID" value="AMW34198.1"/>
    <property type="molecule type" value="Genomic_DNA"/>
</dbReference>
<name>A0A143DDJ8_9PROT</name>
<evidence type="ECO:0000256" key="4">
    <source>
        <dbReference type="ARBA" id="ARBA00022475"/>
    </source>
</evidence>
<comment type="similarity">
    <text evidence="2">Belongs to the BCCT transporter (TC 2.A.15) family.</text>
</comment>
<evidence type="ECO:0000256" key="7">
    <source>
        <dbReference type="ARBA" id="ARBA00023136"/>
    </source>
</evidence>
<dbReference type="Pfam" id="PF02028">
    <property type="entry name" value="BCCT"/>
    <property type="match status" value="1"/>
</dbReference>
<evidence type="ECO:0000313" key="9">
    <source>
        <dbReference type="EMBL" id="AMW34198.1"/>
    </source>
</evidence>
<keyword evidence="10" id="KW-1185">Reference proteome</keyword>
<accession>A0A143DDJ8</accession>
<dbReference type="STRING" id="1549855.AY555_02290"/>
<feature type="transmembrane region" description="Helical" evidence="8">
    <location>
        <begin position="55"/>
        <end position="75"/>
    </location>
</feature>
<dbReference type="GO" id="GO:0005886">
    <property type="term" value="C:plasma membrane"/>
    <property type="evidence" value="ECO:0007669"/>
    <property type="project" value="UniProtKB-SubCell"/>
</dbReference>
<feature type="transmembrane region" description="Helical" evidence="8">
    <location>
        <begin position="201"/>
        <end position="224"/>
    </location>
</feature>
<dbReference type="Proteomes" id="UP000076066">
    <property type="component" value="Chromosome"/>
</dbReference>
<evidence type="ECO:0000313" key="10">
    <source>
        <dbReference type="Proteomes" id="UP000076066"/>
    </source>
</evidence>
<dbReference type="RefSeq" id="WP_066132899.1">
    <property type="nucleotide sequence ID" value="NZ_CP014525.1"/>
</dbReference>
<feature type="transmembrane region" description="Helical" evidence="8">
    <location>
        <begin position="320"/>
        <end position="340"/>
    </location>
</feature>
<organism evidence="9 10">
    <name type="scientific">Haematospirillum jordaniae</name>
    <dbReference type="NCBI Taxonomy" id="1549855"/>
    <lineage>
        <taxon>Bacteria</taxon>
        <taxon>Pseudomonadati</taxon>
        <taxon>Pseudomonadota</taxon>
        <taxon>Alphaproteobacteria</taxon>
        <taxon>Rhodospirillales</taxon>
        <taxon>Novispirillaceae</taxon>
        <taxon>Haematospirillum</taxon>
    </lineage>
</organism>
<dbReference type="InterPro" id="IPR000060">
    <property type="entry name" value="BCCT_transptr"/>
</dbReference>
<feature type="transmembrane region" description="Helical" evidence="8">
    <location>
        <begin position="457"/>
        <end position="476"/>
    </location>
</feature>
<dbReference type="NCBIfam" id="TIGR00842">
    <property type="entry name" value="bcct"/>
    <property type="match status" value="1"/>
</dbReference>
<protein>
    <submittedName>
        <fullName evidence="9">BCCT transporter</fullName>
    </submittedName>
</protein>
<feature type="transmembrane region" description="Helical" evidence="8">
    <location>
        <begin position="95"/>
        <end position="114"/>
    </location>
</feature>
<feature type="transmembrane region" description="Helical" evidence="8">
    <location>
        <begin position="134"/>
        <end position="155"/>
    </location>
</feature>
<feature type="transmembrane region" description="Helical" evidence="8">
    <location>
        <begin position="377"/>
        <end position="394"/>
    </location>
</feature>
<evidence type="ECO:0000256" key="5">
    <source>
        <dbReference type="ARBA" id="ARBA00022692"/>
    </source>
</evidence>
<evidence type="ECO:0000256" key="6">
    <source>
        <dbReference type="ARBA" id="ARBA00022989"/>
    </source>
</evidence>
<dbReference type="KEGG" id="hjo:AY555_02290"/>
<evidence type="ECO:0000256" key="2">
    <source>
        <dbReference type="ARBA" id="ARBA00005658"/>
    </source>
</evidence>
<keyword evidence="5 8" id="KW-0812">Transmembrane</keyword>
<reference evidence="9 10" key="1">
    <citation type="submission" date="2016-02" db="EMBL/GenBank/DDBJ databases">
        <title>Complete Genome of H5569, the type strain of the newly described species Haematospirillium jordaniae.</title>
        <authorList>
            <person name="Nicholson A.C."/>
            <person name="Humrighouse B.W."/>
            <person name="Loparov V."/>
            <person name="McQuiston J.R."/>
        </authorList>
    </citation>
    <scope>NUCLEOTIDE SEQUENCE [LARGE SCALE GENOMIC DNA]</scope>
    <source>
        <strain evidence="9 10">H5569</strain>
    </source>
</reference>
<evidence type="ECO:0000256" key="8">
    <source>
        <dbReference type="SAM" id="Phobius"/>
    </source>
</evidence>
<feature type="transmembrane region" description="Helical" evidence="8">
    <location>
        <begin position="503"/>
        <end position="528"/>
    </location>
</feature>
<gene>
    <name evidence="9" type="ORF">AY555_02290</name>
</gene>
<dbReference type="AlphaFoldDB" id="A0A143DDJ8"/>
<keyword evidence="6 8" id="KW-1133">Transmembrane helix</keyword>
<feature type="transmembrane region" description="Helical" evidence="8">
    <location>
        <begin position="245"/>
        <end position="270"/>
    </location>
</feature>
<evidence type="ECO:0000256" key="3">
    <source>
        <dbReference type="ARBA" id="ARBA00022448"/>
    </source>
</evidence>
<proteinExistence type="inferred from homology"/>
<dbReference type="OrthoDB" id="9775735at2"/>
<evidence type="ECO:0000256" key="1">
    <source>
        <dbReference type="ARBA" id="ARBA00004651"/>
    </source>
</evidence>
<comment type="subcellular location">
    <subcellularLocation>
        <location evidence="1">Cell membrane</location>
        <topology evidence="1">Multi-pass membrane protein</topology>
    </subcellularLocation>
</comment>
<keyword evidence="7 8" id="KW-0472">Membrane</keyword>
<dbReference type="GeneID" id="53315981"/>
<feature type="transmembrane region" description="Helical" evidence="8">
    <location>
        <begin position="290"/>
        <end position="308"/>
    </location>
</feature>
<dbReference type="PANTHER" id="PTHR30047:SF7">
    <property type="entry name" value="HIGH-AFFINITY CHOLINE TRANSPORT PROTEIN"/>
    <property type="match status" value="1"/>
</dbReference>
<keyword evidence="3" id="KW-0813">Transport</keyword>
<dbReference type="GO" id="GO:0022857">
    <property type="term" value="F:transmembrane transporter activity"/>
    <property type="evidence" value="ECO:0007669"/>
    <property type="project" value="InterPro"/>
</dbReference>
<sequence>MRHEKIDLTDRDDQITETVESIPEPEGETEIIETDYTVGQDNIARQWTLEFDFHHIVFTVSALSVVFFTFITLALQNDIEPVFVAIRDAMTSRLGPFFLFSGNILVVLCLVLVVSPLGKVRLGGPDATPDYGYIGWFAMLFAAGMGVGLIFFGVAEPMTHFSASLAGVGLGDGGARIDTAPLGAASGDEALARSLAMAATIFHWGLHPWSIYAVAALALALFSYNKGLPLTLRSIFYPLIGERVWGWPGHLVDILAIFSTVSGLAVTLGVGAQQIAAGLDFLMGIGTSNVMLVLLVIVITMISVWSIVKGLDGGIRRASEYSMLLAVIFMLFIVVAGPTADLMSGFVQNVLGYGQYIFPLSVPFGREDTGFVASWTAPYWAWWISWSPFVGMFIARISRGRTVREFLVAVLLIPTLLSVLWMTALGDTAIAQVVHNDFTGAQDAVLEIKLFEMLGQLPLSGLASAVGVVLIILFFITSSDSGSLVVDTIAAGGKVNAPIVQRVFWALFGGLVAIALSLGGGLAALQAMVLCTGLPFAFVLMVACYSIVLGLVNERRVGASQGD</sequence>
<keyword evidence="4" id="KW-1003">Cell membrane</keyword>
<feature type="transmembrane region" description="Helical" evidence="8">
    <location>
        <begin position="406"/>
        <end position="424"/>
    </location>
</feature>
<feature type="transmembrane region" description="Helical" evidence="8">
    <location>
        <begin position="534"/>
        <end position="552"/>
    </location>
</feature>